<keyword evidence="1" id="KW-1133">Transmembrane helix</keyword>
<keyword evidence="3" id="KW-1185">Reference proteome</keyword>
<evidence type="ECO:0000313" key="2">
    <source>
        <dbReference type="EMBL" id="KGN56494.1"/>
    </source>
</evidence>
<protein>
    <submittedName>
        <fullName evidence="2">Uncharacterized protein</fullName>
    </submittedName>
</protein>
<feature type="transmembrane region" description="Helical" evidence="1">
    <location>
        <begin position="70"/>
        <end position="90"/>
    </location>
</feature>
<accession>A0A0A0L673</accession>
<reference evidence="2 3" key="4">
    <citation type="journal article" date="2011" name="BMC Genomics">
        <title>RNA-Seq improves annotation of protein-coding genes in the cucumber genome.</title>
        <authorList>
            <person name="Li Z."/>
            <person name="Zhang Z."/>
            <person name="Yan P."/>
            <person name="Huang S."/>
            <person name="Fei Z."/>
            <person name="Lin K."/>
        </authorList>
    </citation>
    <scope>NUCLEOTIDE SEQUENCE [LARGE SCALE GENOMIC DNA]</scope>
    <source>
        <strain evidence="3">cv. 9930</strain>
    </source>
</reference>
<keyword evidence="1" id="KW-0472">Membrane</keyword>
<dbReference type="Gramene" id="KGN56494">
    <property type="protein sequence ID" value="KGN56494"/>
    <property type="gene ID" value="Csa_3G121700"/>
</dbReference>
<gene>
    <name evidence="2" type="ORF">Csa_3G121700</name>
</gene>
<reference evidence="2 3" key="2">
    <citation type="journal article" date="2009" name="PLoS ONE">
        <title>An integrated genetic and cytogenetic map of the cucumber genome.</title>
        <authorList>
            <person name="Ren Y."/>
            <person name="Zhang Z."/>
            <person name="Liu J."/>
            <person name="Staub J.E."/>
            <person name="Han Y."/>
            <person name="Cheng Z."/>
            <person name="Li X."/>
            <person name="Lu J."/>
            <person name="Miao H."/>
            <person name="Kang H."/>
            <person name="Xie B."/>
            <person name="Gu X."/>
            <person name="Wang X."/>
            <person name="Du Y."/>
            <person name="Jin W."/>
            <person name="Huang S."/>
        </authorList>
    </citation>
    <scope>NUCLEOTIDE SEQUENCE [LARGE SCALE GENOMIC DNA]</scope>
    <source>
        <strain evidence="3">cv. 9930</strain>
    </source>
</reference>
<proteinExistence type="predicted"/>
<sequence>MFPKGLDQSLGLSATIHCLFKHSLSNSKPLRAPSKTPLSYACFWIFIECVQGDVETRTKNLGAPVHSLKVLGVFVGYLYYIGMASMLGYFSPLCAESMTVVEGYVSKSPFKSAS</sequence>
<dbReference type="EMBL" id="CM002924">
    <property type="protein sequence ID" value="KGN56494.1"/>
    <property type="molecule type" value="Genomic_DNA"/>
</dbReference>
<organism evidence="2 3">
    <name type="scientific">Cucumis sativus</name>
    <name type="common">Cucumber</name>
    <dbReference type="NCBI Taxonomy" id="3659"/>
    <lineage>
        <taxon>Eukaryota</taxon>
        <taxon>Viridiplantae</taxon>
        <taxon>Streptophyta</taxon>
        <taxon>Embryophyta</taxon>
        <taxon>Tracheophyta</taxon>
        <taxon>Spermatophyta</taxon>
        <taxon>Magnoliopsida</taxon>
        <taxon>eudicotyledons</taxon>
        <taxon>Gunneridae</taxon>
        <taxon>Pentapetalae</taxon>
        <taxon>rosids</taxon>
        <taxon>fabids</taxon>
        <taxon>Cucurbitales</taxon>
        <taxon>Cucurbitaceae</taxon>
        <taxon>Benincaseae</taxon>
        <taxon>Cucumis</taxon>
    </lineage>
</organism>
<reference evidence="2 3" key="3">
    <citation type="journal article" date="2010" name="BMC Genomics">
        <title>Transcriptome sequencing and comparative analysis of cucumber flowers with different sex types.</title>
        <authorList>
            <person name="Guo S."/>
            <person name="Zheng Y."/>
            <person name="Joung J.G."/>
            <person name="Liu S."/>
            <person name="Zhang Z."/>
            <person name="Crasta O.R."/>
            <person name="Sobral B.W."/>
            <person name="Xu Y."/>
            <person name="Huang S."/>
            <person name="Fei Z."/>
        </authorList>
    </citation>
    <scope>NUCLEOTIDE SEQUENCE [LARGE SCALE GENOMIC DNA]</scope>
    <source>
        <strain evidence="3">cv. 9930</strain>
    </source>
</reference>
<evidence type="ECO:0000313" key="3">
    <source>
        <dbReference type="Proteomes" id="UP000029981"/>
    </source>
</evidence>
<reference evidence="2 3" key="1">
    <citation type="journal article" date="2009" name="Nat. Genet.">
        <title>The genome of the cucumber, Cucumis sativus L.</title>
        <authorList>
            <person name="Huang S."/>
            <person name="Li R."/>
            <person name="Zhang Z."/>
            <person name="Li L."/>
            <person name="Gu X."/>
            <person name="Fan W."/>
            <person name="Lucas W.J."/>
            <person name="Wang X."/>
            <person name="Xie B."/>
            <person name="Ni P."/>
            <person name="Ren Y."/>
            <person name="Zhu H."/>
            <person name="Li J."/>
            <person name="Lin K."/>
            <person name="Jin W."/>
            <person name="Fei Z."/>
            <person name="Li G."/>
            <person name="Staub J."/>
            <person name="Kilian A."/>
            <person name="van der Vossen E.A."/>
            <person name="Wu Y."/>
            <person name="Guo J."/>
            <person name="He J."/>
            <person name="Jia Z."/>
            <person name="Ren Y."/>
            <person name="Tian G."/>
            <person name="Lu Y."/>
            <person name="Ruan J."/>
            <person name="Qian W."/>
            <person name="Wang M."/>
            <person name="Huang Q."/>
            <person name="Li B."/>
            <person name="Xuan Z."/>
            <person name="Cao J."/>
            <person name="Asan"/>
            <person name="Wu Z."/>
            <person name="Zhang J."/>
            <person name="Cai Q."/>
            <person name="Bai Y."/>
            <person name="Zhao B."/>
            <person name="Han Y."/>
            <person name="Li Y."/>
            <person name="Li X."/>
            <person name="Wang S."/>
            <person name="Shi Q."/>
            <person name="Liu S."/>
            <person name="Cho W.K."/>
            <person name="Kim J.Y."/>
            <person name="Xu Y."/>
            <person name="Heller-Uszynska K."/>
            <person name="Miao H."/>
            <person name="Cheng Z."/>
            <person name="Zhang S."/>
            <person name="Wu J."/>
            <person name="Yang Y."/>
            <person name="Kang H."/>
            <person name="Li M."/>
            <person name="Liang H."/>
            <person name="Ren X."/>
            <person name="Shi Z."/>
            <person name="Wen M."/>
            <person name="Jian M."/>
            <person name="Yang H."/>
            <person name="Zhang G."/>
            <person name="Yang Z."/>
            <person name="Chen R."/>
            <person name="Liu S."/>
            <person name="Li J."/>
            <person name="Ma L."/>
            <person name="Liu H."/>
            <person name="Zhou Y."/>
            <person name="Zhao J."/>
            <person name="Fang X."/>
            <person name="Li G."/>
            <person name="Fang L."/>
            <person name="Li Y."/>
            <person name="Liu D."/>
            <person name="Zheng H."/>
            <person name="Zhang Y."/>
            <person name="Qin N."/>
            <person name="Li Z."/>
            <person name="Yang G."/>
            <person name="Yang S."/>
            <person name="Bolund L."/>
            <person name="Kristiansen K."/>
            <person name="Zheng H."/>
            <person name="Li S."/>
            <person name="Zhang X."/>
            <person name="Yang H."/>
            <person name="Wang J."/>
            <person name="Sun R."/>
            <person name="Zhang B."/>
            <person name="Jiang S."/>
            <person name="Wang J."/>
            <person name="Du Y."/>
            <person name="Li S."/>
        </authorList>
    </citation>
    <scope>NUCLEOTIDE SEQUENCE [LARGE SCALE GENOMIC DNA]</scope>
    <source>
        <strain evidence="3">cv. 9930</strain>
    </source>
</reference>
<keyword evidence="1" id="KW-0812">Transmembrane</keyword>
<dbReference type="Proteomes" id="UP000029981">
    <property type="component" value="Chromosome 3"/>
</dbReference>
<name>A0A0A0L673_CUCSA</name>
<evidence type="ECO:0000256" key="1">
    <source>
        <dbReference type="SAM" id="Phobius"/>
    </source>
</evidence>
<dbReference type="AlphaFoldDB" id="A0A0A0L673"/>